<organism evidence="1 2">
    <name type="scientific">Pistacia integerrima</name>
    <dbReference type="NCBI Taxonomy" id="434235"/>
    <lineage>
        <taxon>Eukaryota</taxon>
        <taxon>Viridiplantae</taxon>
        <taxon>Streptophyta</taxon>
        <taxon>Embryophyta</taxon>
        <taxon>Tracheophyta</taxon>
        <taxon>Spermatophyta</taxon>
        <taxon>Magnoliopsida</taxon>
        <taxon>eudicotyledons</taxon>
        <taxon>Gunneridae</taxon>
        <taxon>Pentapetalae</taxon>
        <taxon>rosids</taxon>
        <taxon>malvids</taxon>
        <taxon>Sapindales</taxon>
        <taxon>Anacardiaceae</taxon>
        <taxon>Pistacia</taxon>
    </lineage>
</organism>
<proteinExistence type="predicted"/>
<gene>
    <name evidence="1" type="ORF">Pint_22664</name>
</gene>
<dbReference type="Proteomes" id="UP001163603">
    <property type="component" value="Chromosome 6"/>
</dbReference>
<dbReference type="EMBL" id="CM047741">
    <property type="protein sequence ID" value="KAJ0038737.1"/>
    <property type="molecule type" value="Genomic_DNA"/>
</dbReference>
<evidence type="ECO:0000313" key="1">
    <source>
        <dbReference type="EMBL" id="KAJ0038737.1"/>
    </source>
</evidence>
<keyword evidence="2" id="KW-1185">Reference proteome</keyword>
<comment type="caution">
    <text evidence="1">The sequence shown here is derived from an EMBL/GenBank/DDBJ whole genome shotgun (WGS) entry which is preliminary data.</text>
</comment>
<accession>A0ACC0YLD6</accession>
<evidence type="ECO:0000313" key="2">
    <source>
        <dbReference type="Proteomes" id="UP001163603"/>
    </source>
</evidence>
<reference evidence="2" key="1">
    <citation type="journal article" date="2023" name="G3 (Bethesda)">
        <title>Genome assembly and association tests identify interacting loci associated with vigor, precocity, and sex in interspecific pistachio rootstocks.</title>
        <authorList>
            <person name="Palmer W."/>
            <person name="Jacygrad E."/>
            <person name="Sagayaradj S."/>
            <person name="Cavanaugh K."/>
            <person name="Han R."/>
            <person name="Bertier L."/>
            <person name="Beede B."/>
            <person name="Kafkas S."/>
            <person name="Golino D."/>
            <person name="Preece J."/>
            <person name="Michelmore R."/>
        </authorList>
    </citation>
    <scope>NUCLEOTIDE SEQUENCE [LARGE SCALE GENOMIC DNA]</scope>
</reference>
<name>A0ACC0YLD6_9ROSI</name>
<sequence length="119" mass="13348">MKKLKPLVTQIICTFEKGCQFKRNALSIQDSSASVQVDQKEISVVGMQNGGNPQAEAIFYHSQRLQDDLQTLGLKIKLHEDHIKLLKSQSNKLDDSILESQGTFILLTQYINQCISTPS</sequence>
<protein>
    <submittedName>
        <fullName evidence="1">Uncharacterized protein</fullName>
    </submittedName>
</protein>